<gene>
    <name evidence="2" type="primary">tsf</name>
    <name evidence="2" type="ORF">NARRFE1_01170</name>
</gene>
<keyword evidence="2" id="KW-0251">Elongation factor</keyword>
<dbReference type="Pfam" id="PF00889">
    <property type="entry name" value="EF_TS"/>
    <property type="match status" value="1"/>
</dbReference>
<dbReference type="SUPFAM" id="SSF54713">
    <property type="entry name" value="Elongation factor Ts (EF-Ts), dimerisation domain"/>
    <property type="match status" value="1"/>
</dbReference>
<reference evidence="2 3" key="1">
    <citation type="journal article" date="2017" name="Proc. Natl. Acad. Sci. U.S.A.">
        <title>Small genome symbiont underlies cuticle hardness in beetles.</title>
        <authorList>
            <person name="Anbutsu H."/>
            <person name="Moriyama M."/>
            <person name="Nikoh N."/>
            <person name="Hosokawa T."/>
            <person name="Futahashi R."/>
            <person name="Tanahashi M."/>
            <person name="Meng X.Y."/>
            <person name="Kuriwada T."/>
            <person name="Mori N."/>
            <person name="Oshima K."/>
            <person name="Hattori M."/>
            <person name="Fujie M."/>
            <person name="Satoh N."/>
            <person name="Maeda T."/>
            <person name="Shigenobu S."/>
            <person name="Koga R."/>
            <person name="Fukatsu T."/>
        </authorList>
    </citation>
    <scope>NUCLEOTIDE SEQUENCE [LARGE SCALE GENOMIC DNA]</scope>
    <source>
        <strain evidence="2">NARRFE1</strain>
    </source>
</reference>
<dbReference type="RefSeq" id="WP_148708412.1">
    <property type="nucleotide sequence ID" value="NZ_AP018161.1"/>
</dbReference>
<evidence type="ECO:0000313" key="3">
    <source>
        <dbReference type="Proteomes" id="UP000289537"/>
    </source>
</evidence>
<dbReference type="Gene3D" id="3.30.479.20">
    <property type="entry name" value="Elongation factor Ts, dimerisation domain"/>
    <property type="match status" value="1"/>
</dbReference>
<organism evidence="2 3">
    <name type="scientific">endosymbiont of Rhynchophorus ferrugineus</name>
    <dbReference type="NCBI Taxonomy" id="1972133"/>
    <lineage>
        <taxon>Bacteria</taxon>
        <taxon>Pseudomonadati</taxon>
        <taxon>Pseudomonadota</taxon>
        <taxon>Gammaproteobacteria</taxon>
        <taxon>Candidatus Nardonella</taxon>
    </lineage>
</organism>
<dbReference type="Proteomes" id="UP000289537">
    <property type="component" value="Chromosome"/>
</dbReference>
<proteinExistence type="predicted"/>
<dbReference type="KEGG" id="eor:NARRFE1_01170"/>
<dbReference type="Gene3D" id="1.10.286.20">
    <property type="match status" value="1"/>
</dbReference>
<dbReference type="AlphaFoldDB" id="A0A2Z5TIH4"/>
<dbReference type="EMBL" id="AP018161">
    <property type="protein sequence ID" value="BBA85062.1"/>
    <property type="molecule type" value="Genomic_DNA"/>
</dbReference>
<evidence type="ECO:0000259" key="1">
    <source>
        <dbReference type="Pfam" id="PF00889"/>
    </source>
</evidence>
<feature type="domain" description="Translation elongation factor EFTs/EF1B dimerisation" evidence="1">
    <location>
        <begin position="63"/>
        <end position="242"/>
    </location>
</feature>
<dbReference type="InterPro" id="IPR036402">
    <property type="entry name" value="EF-Ts_dimer_sf"/>
</dbReference>
<dbReference type="GO" id="GO:0003746">
    <property type="term" value="F:translation elongation factor activity"/>
    <property type="evidence" value="ECO:0007669"/>
    <property type="project" value="UniProtKB-KW"/>
</dbReference>
<sequence length="244" mass="29587">MNKNYIELIKNIRLKYGFSISECINFIKKKKNKTLFKNINNINIKNYKNKVISGSSNDKKYGFIIKIYSKTDFTLKNEIILKFINKLKKYVLKNKIININNDFKIKKYILYLSKIFKENIFLNDFYYLFGEYIYEYNHINKYATIISCNILDKNKIEIIKKISIQIISNNIKYLDYNNIPKNIIENKKKVLKKIIKNNKIIKKKILLFIYKKSLYNQKYIFDENIRIIELLEKNKIIIYNFKKI</sequence>
<evidence type="ECO:0000313" key="2">
    <source>
        <dbReference type="EMBL" id="BBA85062.1"/>
    </source>
</evidence>
<keyword evidence="2" id="KW-0648">Protein biosynthesis</keyword>
<protein>
    <submittedName>
        <fullName evidence="2">Elongation factor Ts</fullName>
    </submittedName>
</protein>
<name>A0A2Z5TIH4_9GAMM</name>
<keyword evidence="3" id="KW-1185">Reference proteome</keyword>
<dbReference type="InterPro" id="IPR014039">
    <property type="entry name" value="Transl_elong_EFTs/EF1B_dimer"/>
</dbReference>
<accession>A0A2Z5TIH4</accession>